<evidence type="ECO:0000313" key="2">
    <source>
        <dbReference type="Proteomes" id="UP000276834"/>
    </source>
</evidence>
<name>A0A3L8T958_CHLGU</name>
<organism evidence="1 2">
    <name type="scientific">Chloebia gouldiae</name>
    <name type="common">Gouldian finch</name>
    <name type="synonym">Erythrura gouldiae</name>
    <dbReference type="NCBI Taxonomy" id="44316"/>
    <lineage>
        <taxon>Eukaryota</taxon>
        <taxon>Metazoa</taxon>
        <taxon>Chordata</taxon>
        <taxon>Craniata</taxon>
        <taxon>Vertebrata</taxon>
        <taxon>Euteleostomi</taxon>
        <taxon>Archelosauria</taxon>
        <taxon>Archosauria</taxon>
        <taxon>Dinosauria</taxon>
        <taxon>Saurischia</taxon>
        <taxon>Theropoda</taxon>
        <taxon>Coelurosauria</taxon>
        <taxon>Aves</taxon>
        <taxon>Neognathae</taxon>
        <taxon>Neoaves</taxon>
        <taxon>Telluraves</taxon>
        <taxon>Australaves</taxon>
        <taxon>Passeriformes</taxon>
        <taxon>Passeroidea</taxon>
        <taxon>Passeridae</taxon>
        <taxon>Chloebia</taxon>
    </lineage>
</organism>
<comment type="caution">
    <text evidence="1">The sequence shown here is derived from an EMBL/GenBank/DDBJ whole genome shotgun (WGS) entry which is preliminary data.</text>
</comment>
<dbReference type="Proteomes" id="UP000276834">
    <property type="component" value="Unassembled WGS sequence"/>
</dbReference>
<dbReference type="OrthoDB" id="9998363at2759"/>
<proteinExistence type="predicted"/>
<evidence type="ECO:0000313" key="1">
    <source>
        <dbReference type="EMBL" id="RLW12378.1"/>
    </source>
</evidence>
<sequence>MQTSRAPAISVSAESCIPAGLRLGPVPGTFKLGKYLSDRKEPGPKKKVFSYVHSCTAGL</sequence>
<dbReference type="AlphaFoldDB" id="A0A3L8T958"/>
<protein>
    <submittedName>
        <fullName evidence="1">Uncharacterized protein</fullName>
    </submittedName>
</protein>
<gene>
    <name evidence="1" type="ORF">DV515_00000909</name>
</gene>
<keyword evidence="2" id="KW-1185">Reference proteome</keyword>
<dbReference type="EMBL" id="QUSF01000002">
    <property type="protein sequence ID" value="RLW12378.1"/>
    <property type="molecule type" value="Genomic_DNA"/>
</dbReference>
<accession>A0A3L8T958</accession>
<reference evidence="1 2" key="1">
    <citation type="journal article" date="2018" name="Proc. R. Soc. B">
        <title>A non-coding region near Follistatin controls head colour polymorphism in the Gouldian finch.</title>
        <authorList>
            <person name="Toomey M.B."/>
            <person name="Marques C.I."/>
            <person name="Andrade P."/>
            <person name="Araujo P.M."/>
            <person name="Sabatino S."/>
            <person name="Gazda M.A."/>
            <person name="Afonso S."/>
            <person name="Lopes R.J."/>
            <person name="Corbo J.C."/>
            <person name="Carneiro M."/>
        </authorList>
    </citation>
    <scope>NUCLEOTIDE SEQUENCE [LARGE SCALE GENOMIC DNA]</scope>
    <source>
        <strain evidence="1">Red01</strain>
        <tissue evidence="1">Muscle</tissue>
    </source>
</reference>